<keyword evidence="1" id="KW-0545">Nucleotide biosynthesis</keyword>
<evidence type="ECO:0000313" key="2">
    <source>
        <dbReference type="EMBL" id="HIZ31112.1"/>
    </source>
</evidence>
<organism evidence="2 3">
    <name type="scientific">Candidatus Allofournierella merdipullorum</name>
    <dbReference type="NCBI Taxonomy" id="2838595"/>
    <lineage>
        <taxon>Bacteria</taxon>
        <taxon>Bacillati</taxon>
        <taxon>Bacillota</taxon>
        <taxon>Clostridia</taxon>
        <taxon>Eubacteriales</taxon>
        <taxon>Oscillospiraceae</taxon>
        <taxon>Allofournierella</taxon>
    </lineage>
</organism>
<reference evidence="2" key="2">
    <citation type="submission" date="2021-04" db="EMBL/GenBank/DDBJ databases">
        <authorList>
            <person name="Gilroy R."/>
        </authorList>
    </citation>
    <scope>NUCLEOTIDE SEQUENCE</scope>
    <source>
        <strain evidence="2">ChiGjej4B4-18154</strain>
    </source>
</reference>
<comment type="function">
    <text evidence="1">Catalyzes the reductive methylation of 2'-deoxyuridine-5'-monophosphate (dUMP) to 2'-deoxythymidine-5'-monophosphate (dTMP) while utilizing 5,10-methylenetetrahydrofolate (mTHF) as the methyl donor, and NADPH and FADH(2) as the reductant.</text>
</comment>
<dbReference type="GO" id="GO:0050660">
    <property type="term" value="F:flavin adenine dinucleotide binding"/>
    <property type="evidence" value="ECO:0007669"/>
    <property type="project" value="UniProtKB-UniRule"/>
</dbReference>
<accession>A0A9D2E5B1</accession>
<keyword evidence="1 2" id="KW-0808">Transferase</keyword>
<dbReference type="Pfam" id="PF02511">
    <property type="entry name" value="Thy1"/>
    <property type="match status" value="1"/>
</dbReference>
<feature type="binding site" description="in other chain" evidence="1">
    <location>
        <begin position="90"/>
        <end position="92"/>
    </location>
    <ligand>
        <name>dUMP</name>
        <dbReference type="ChEBI" id="CHEBI:246422"/>
        <note>ligand shared between dimeric partners</note>
    </ligand>
</feature>
<evidence type="ECO:0000313" key="3">
    <source>
        <dbReference type="Proteomes" id="UP000824035"/>
    </source>
</evidence>
<feature type="binding site" evidence="1">
    <location>
        <begin position="77"/>
        <end position="80"/>
    </location>
    <ligand>
        <name>dUMP</name>
        <dbReference type="ChEBI" id="CHEBI:246422"/>
        <note>ligand shared between dimeric partners</note>
    </ligand>
</feature>
<sequence>MLRVSLIAHTPEPEKVVAAAAKLCYSSAGVDDLLAGLTPEKSREFVEKLAKLGHESPTEHVSFTFAIEGVSRSLLAQITRHRIASYSVQSQRYVRLDEFEYVTPPEIAGDPEALEAFRQAMDQQGEEYRRIAALLKDGHIRRLMQQGMSEKEATRKAEKLAIEDARFVLPNACDTKMIVTMNARSLHNFFKHRCCARAQWEIRALADEMLRLVYPVAPALFAMTGPSCVRGACSEGSMTCGEAAAMREKYAKLKEEALEQ</sequence>
<protein>
    <recommendedName>
        <fullName evidence="1">Flavin-dependent thymidylate synthase</fullName>
        <shortName evidence="1">FDTS</shortName>
        <ecNumber evidence="1">2.1.1.148</ecNumber>
    </recommendedName>
    <alternativeName>
        <fullName evidence="1">FAD-dependent thymidylate synthase</fullName>
    </alternativeName>
    <alternativeName>
        <fullName evidence="1">Thymidylate synthase ThyX</fullName>
        <shortName evidence="1">TS</shortName>
        <shortName evidence="1">TSase</shortName>
    </alternativeName>
</protein>
<feature type="binding site" evidence="1">
    <location>
        <position position="188"/>
    </location>
    <ligand>
        <name>FAD</name>
        <dbReference type="ChEBI" id="CHEBI:57692"/>
        <note>ligand shared between neighboring subunits</note>
    </ligand>
</feature>
<dbReference type="InterPro" id="IPR036098">
    <property type="entry name" value="Thymidylate_synthase_ThyX_sf"/>
</dbReference>
<dbReference type="GO" id="GO:0070402">
    <property type="term" value="F:NADPH binding"/>
    <property type="evidence" value="ECO:0007669"/>
    <property type="project" value="TreeGrafter"/>
</dbReference>
<dbReference type="NCBIfam" id="TIGR02170">
    <property type="entry name" value="thyX"/>
    <property type="match status" value="1"/>
</dbReference>
<keyword evidence="1" id="KW-0274">FAD</keyword>
<dbReference type="GO" id="GO:0050797">
    <property type="term" value="F:thymidylate synthase (FAD) activity"/>
    <property type="evidence" value="ECO:0007669"/>
    <property type="project" value="UniProtKB-UniRule"/>
</dbReference>
<name>A0A9D2E5B1_9FIRM</name>
<dbReference type="PROSITE" id="PS51331">
    <property type="entry name" value="THYX"/>
    <property type="match status" value="1"/>
</dbReference>
<comment type="subunit">
    <text evidence="1">Homotetramer.</text>
</comment>
<feature type="binding site" evidence="1">
    <location>
        <begin position="80"/>
        <end position="82"/>
    </location>
    <ligand>
        <name>FAD</name>
        <dbReference type="ChEBI" id="CHEBI:57692"/>
        <note>ligand shared between neighboring subunits</note>
    </ligand>
</feature>
<feature type="binding site" evidence="1">
    <location>
        <position position="193"/>
    </location>
    <ligand>
        <name>dUMP</name>
        <dbReference type="ChEBI" id="CHEBI:246422"/>
        <note>ligand shared between dimeric partners</note>
    </ligand>
</feature>
<dbReference type="GO" id="GO:0032259">
    <property type="term" value="P:methylation"/>
    <property type="evidence" value="ECO:0007669"/>
    <property type="project" value="UniProtKB-KW"/>
</dbReference>
<comment type="caution">
    <text evidence="1">Lacks conserved residue(s) required for the propagation of feature annotation.</text>
</comment>
<dbReference type="Gene3D" id="3.30.1360.170">
    <property type="match status" value="1"/>
</dbReference>
<comment type="cofactor">
    <cofactor evidence="1">
        <name>FAD</name>
        <dbReference type="ChEBI" id="CHEBI:57692"/>
    </cofactor>
    <text evidence="1">Binds 4 FAD per tetramer. Each FAD binding site is formed by three monomers.</text>
</comment>
<keyword evidence="1 2" id="KW-0489">Methyltransferase</keyword>
<dbReference type="SUPFAM" id="SSF69796">
    <property type="entry name" value="Thymidylate synthase-complementing protein Thy1"/>
    <property type="match status" value="1"/>
</dbReference>
<keyword evidence="1" id="KW-0285">Flavoprotein</keyword>
<dbReference type="GO" id="GO:0006231">
    <property type="term" value="P:dTMP biosynthetic process"/>
    <property type="evidence" value="ECO:0007669"/>
    <property type="project" value="UniProtKB-UniRule"/>
</dbReference>
<dbReference type="PANTHER" id="PTHR34934">
    <property type="entry name" value="FLAVIN-DEPENDENT THYMIDYLATE SYNTHASE"/>
    <property type="match status" value="1"/>
</dbReference>
<comment type="caution">
    <text evidence="2">The sequence shown here is derived from an EMBL/GenBank/DDBJ whole genome shotgun (WGS) entry which is preliminary data.</text>
</comment>
<feature type="active site" description="Involved in ionization of N3 of dUMP, leading to its activation" evidence="1">
    <location>
        <position position="193"/>
    </location>
</feature>
<proteinExistence type="inferred from homology"/>
<dbReference type="EMBL" id="DXBV01000074">
    <property type="protein sequence ID" value="HIZ31112.1"/>
    <property type="molecule type" value="Genomic_DNA"/>
</dbReference>
<gene>
    <name evidence="1 2" type="primary">thyX</name>
    <name evidence="2" type="ORF">H9813_07795</name>
</gene>
<dbReference type="HAMAP" id="MF_01408">
    <property type="entry name" value="ThyX"/>
    <property type="match status" value="1"/>
</dbReference>
<dbReference type="GO" id="GO:0006235">
    <property type="term" value="P:dTTP biosynthetic process"/>
    <property type="evidence" value="ECO:0007669"/>
    <property type="project" value="UniProtKB-UniRule"/>
</dbReference>
<feature type="binding site" evidence="1">
    <location>
        <position position="56"/>
    </location>
    <ligand>
        <name>FAD</name>
        <dbReference type="ChEBI" id="CHEBI:57692"/>
        <note>ligand shared between neighboring subunits</note>
    </ligand>
</feature>
<dbReference type="AlphaFoldDB" id="A0A9D2E5B1"/>
<dbReference type="InterPro" id="IPR003669">
    <property type="entry name" value="Thymidylate_synthase_ThyX"/>
</dbReference>
<dbReference type="Proteomes" id="UP000824035">
    <property type="component" value="Unassembled WGS sequence"/>
</dbReference>
<dbReference type="PANTHER" id="PTHR34934:SF1">
    <property type="entry name" value="FLAVIN-DEPENDENT THYMIDYLATE SYNTHASE"/>
    <property type="match status" value="1"/>
</dbReference>
<comment type="pathway">
    <text evidence="1">Pyrimidine metabolism; dTTP biosynthesis.</text>
</comment>
<comment type="similarity">
    <text evidence="1">Belongs to the thymidylate synthase ThyX family.</text>
</comment>
<evidence type="ECO:0000256" key="1">
    <source>
        <dbReference type="HAMAP-Rule" id="MF_01408"/>
    </source>
</evidence>
<dbReference type="GO" id="GO:0004799">
    <property type="term" value="F:thymidylate synthase activity"/>
    <property type="evidence" value="ECO:0007669"/>
    <property type="project" value="TreeGrafter"/>
</dbReference>
<reference evidence="2" key="1">
    <citation type="journal article" date="2021" name="PeerJ">
        <title>Extensive microbial diversity within the chicken gut microbiome revealed by metagenomics and culture.</title>
        <authorList>
            <person name="Gilroy R."/>
            <person name="Ravi A."/>
            <person name="Getino M."/>
            <person name="Pursley I."/>
            <person name="Horton D.L."/>
            <person name="Alikhan N.F."/>
            <person name="Baker D."/>
            <person name="Gharbi K."/>
            <person name="Hall N."/>
            <person name="Watson M."/>
            <person name="Adriaenssens E.M."/>
            <person name="Foster-Nyarko E."/>
            <person name="Jarju S."/>
            <person name="Secka A."/>
            <person name="Antonio M."/>
            <person name="Oren A."/>
            <person name="Chaudhuri R.R."/>
            <person name="La Ragione R."/>
            <person name="Hildebrand F."/>
            <person name="Pallen M.J."/>
        </authorList>
    </citation>
    <scope>NUCLEOTIDE SEQUENCE</scope>
    <source>
        <strain evidence="2">ChiGjej4B4-18154</strain>
    </source>
</reference>
<dbReference type="EC" id="2.1.1.148" evidence="1"/>
<keyword evidence="1" id="KW-0521">NADP</keyword>
<comment type="catalytic activity">
    <reaction evidence="1">
        <text>dUMP + (6R)-5,10-methylene-5,6,7,8-tetrahydrofolate + NADPH + H(+) = dTMP + (6S)-5,6,7,8-tetrahydrofolate + NADP(+)</text>
        <dbReference type="Rhea" id="RHEA:29043"/>
        <dbReference type="ChEBI" id="CHEBI:15378"/>
        <dbReference type="ChEBI" id="CHEBI:15636"/>
        <dbReference type="ChEBI" id="CHEBI:57453"/>
        <dbReference type="ChEBI" id="CHEBI:57783"/>
        <dbReference type="ChEBI" id="CHEBI:58349"/>
        <dbReference type="ChEBI" id="CHEBI:63528"/>
        <dbReference type="ChEBI" id="CHEBI:246422"/>
        <dbReference type="EC" id="2.1.1.148"/>
    </reaction>
</comment>
<dbReference type="CDD" id="cd20175">
    <property type="entry name" value="ThyX"/>
    <property type="match status" value="1"/>
</dbReference>
<feature type="binding site" description="in other chain" evidence="1">
    <location>
        <position position="166"/>
    </location>
    <ligand>
        <name>dUMP</name>
        <dbReference type="ChEBI" id="CHEBI:246422"/>
        <note>ligand shared between dimeric partners</note>
    </ligand>
</feature>
<feature type="binding site" evidence="1">
    <location>
        <begin position="182"/>
        <end position="184"/>
    </location>
    <ligand>
        <name>FAD</name>
        <dbReference type="ChEBI" id="CHEBI:57692"/>
        <note>ligand shared between neighboring subunits</note>
    </ligand>
</feature>